<feature type="region of interest" description="Disordered" evidence="1">
    <location>
        <begin position="1"/>
        <end position="27"/>
    </location>
</feature>
<accession>A0A6J4HIH2</accession>
<evidence type="ECO:0000313" key="2">
    <source>
        <dbReference type="EMBL" id="CAA9223411.1"/>
    </source>
</evidence>
<organism evidence="2">
    <name type="scientific">uncultured Acidimicrobiales bacterium</name>
    <dbReference type="NCBI Taxonomy" id="310071"/>
    <lineage>
        <taxon>Bacteria</taxon>
        <taxon>Bacillati</taxon>
        <taxon>Actinomycetota</taxon>
        <taxon>Acidimicrobiia</taxon>
        <taxon>Acidimicrobiales</taxon>
        <taxon>environmental samples</taxon>
    </lineage>
</organism>
<gene>
    <name evidence="2" type="ORF">AVDCRST_MAG50-660</name>
</gene>
<protein>
    <submittedName>
        <fullName evidence="2">Uncharacterized protein</fullName>
    </submittedName>
</protein>
<feature type="non-terminal residue" evidence="2">
    <location>
        <position position="1"/>
    </location>
</feature>
<name>A0A6J4HIH2_9ACTN</name>
<sequence length="27" mass="3042">DRDPRAPASPLQGAARRPRSRGERRGR</sequence>
<evidence type="ECO:0000256" key="1">
    <source>
        <dbReference type="SAM" id="MobiDB-lite"/>
    </source>
</evidence>
<dbReference type="EMBL" id="CADCTF010000035">
    <property type="protein sequence ID" value="CAA9223411.1"/>
    <property type="molecule type" value="Genomic_DNA"/>
</dbReference>
<dbReference type="AlphaFoldDB" id="A0A6J4HIH2"/>
<reference evidence="2" key="1">
    <citation type="submission" date="2020-02" db="EMBL/GenBank/DDBJ databases">
        <authorList>
            <person name="Meier V. D."/>
        </authorList>
    </citation>
    <scope>NUCLEOTIDE SEQUENCE</scope>
    <source>
        <strain evidence="2">AVDCRST_MAG50</strain>
    </source>
</reference>
<proteinExistence type="predicted"/>
<feature type="non-terminal residue" evidence="2">
    <location>
        <position position="27"/>
    </location>
</feature>